<dbReference type="PROSITE" id="PS51549">
    <property type="entry name" value="DM13"/>
    <property type="match status" value="1"/>
</dbReference>
<gene>
    <name evidence="3" type="ORF">AABB31_02520</name>
</gene>
<protein>
    <submittedName>
        <fullName evidence="3">DM13 domain-containing protein</fullName>
    </submittedName>
</protein>
<dbReference type="RefSeq" id="WP_342077149.1">
    <property type="nucleotide sequence ID" value="NZ_CP151767.2"/>
</dbReference>
<reference evidence="4" key="1">
    <citation type="submission" date="2024-04" db="EMBL/GenBank/DDBJ databases">
        <title>Phylogenomic analyses of a clade within the roseobacter group suggest taxonomic reassignments of species of the genera Aestuariivita, Citreicella, Loktanella, Nautella, Pelagibaca, Ruegeria, Thalassobius, Thiobacimonas and Tropicibacter, and the proposal o.</title>
        <authorList>
            <person name="Jeon C.O."/>
        </authorList>
    </citation>
    <scope>NUCLEOTIDE SEQUENCE [LARGE SCALE GENOMIC DNA]</scope>
    <source>
        <strain evidence="4">SS1-5</strain>
    </source>
</reference>
<dbReference type="EMBL" id="CP151767">
    <property type="protein sequence ID" value="WZU67851.1"/>
    <property type="molecule type" value="Genomic_DNA"/>
</dbReference>
<reference evidence="3 4" key="2">
    <citation type="submission" date="2024-08" db="EMBL/GenBank/DDBJ databases">
        <title>Phylogenomic analyses of a clade within the roseobacter group suggest taxonomic reassignments of species of the genera Aestuariivita, Citreicella, Loktanella, Nautella, Pelagibaca, Ruegeria, Thalassobius, Thiobacimonas and Tropicibacter, and the proposal o.</title>
        <authorList>
            <person name="Jeon C.O."/>
        </authorList>
    </citation>
    <scope>NUCLEOTIDE SEQUENCE [LARGE SCALE GENOMIC DNA]</scope>
    <source>
        <strain evidence="3 4">SS1-5</strain>
    </source>
</reference>
<feature type="chain" id="PRO_5042949793" evidence="1">
    <location>
        <begin position="24"/>
        <end position="131"/>
    </location>
</feature>
<organism evidence="3 4">
    <name type="scientific">Yoonia rhodophyticola</name>
    <dbReference type="NCBI Taxonomy" id="3137370"/>
    <lineage>
        <taxon>Bacteria</taxon>
        <taxon>Pseudomonadati</taxon>
        <taxon>Pseudomonadota</taxon>
        <taxon>Alphaproteobacteria</taxon>
        <taxon>Rhodobacterales</taxon>
        <taxon>Paracoccaceae</taxon>
        <taxon>Yoonia</taxon>
    </lineage>
</organism>
<sequence>MKLFSTALITLTIATIGFTAASADEVTKPVAGTFSGASEHITTGGVQIVKTADGGAVVILDSNFSLDGAPDPRVGFGKDGVYAEAADLGELQNLTGVQVYIVPASVNVDDFNEVYIWCLEFGVPLGVAQIS</sequence>
<proteinExistence type="predicted"/>
<evidence type="ECO:0000313" key="4">
    <source>
        <dbReference type="Proteomes" id="UP001470809"/>
    </source>
</evidence>
<dbReference type="Pfam" id="PF10517">
    <property type="entry name" value="DM13"/>
    <property type="match status" value="1"/>
</dbReference>
<evidence type="ECO:0000259" key="2">
    <source>
        <dbReference type="PROSITE" id="PS51549"/>
    </source>
</evidence>
<keyword evidence="1" id="KW-0732">Signal</keyword>
<accession>A0AAN0MA20</accession>
<dbReference type="KEGG" id="yrh:AABB31_02520"/>
<keyword evidence="4" id="KW-1185">Reference proteome</keyword>
<dbReference type="Proteomes" id="UP001470809">
    <property type="component" value="Chromosome"/>
</dbReference>
<name>A0AAN0MA20_9RHOB</name>
<dbReference type="InterPro" id="IPR019545">
    <property type="entry name" value="DM13_domain"/>
</dbReference>
<feature type="signal peptide" evidence="1">
    <location>
        <begin position="1"/>
        <end position="23"/>
    </location>
</feature>
<evidence type="ECO:0000313" key="3">
    <source>
        <dbReference type="EMBL" id="WZU67851.1"/>
    </source>
</evidence>
<dbReference type="AlphaFoldDB" id="A0AAN0MA20"/>
<feature type="domain" description="DM13" evidence="2">
    <location>
        <begin position="32"/>
        <end position="131"/>
    </location>
</feature>
<evidence type="ECO:0000256" key="1">
    <source>
        <dbReference type="SAM" id="SignalP"/>
    </source>
</evidence>